<evidence type="ECO:0000313" key="2">
    <source>
        <dbReference type="Proteomes" id="UP000023152"/>
    </source>
</evidence>
<feature type="non-terminal residue" evidence="1">
    <location>
        <position position="470"/>
    </location>
</feature>
<comment type="caution">
    <text evidence="1">The sequence shown here is derived from an EMBL/GenBank/DDBJ whole genome shotgun (WGS) entry which is preliminary data.</text>
</comment>
<sequence>MECKGRDWFLQNKVKVICGGTSAWEIEMFRCDHETKLQFEQMNWKGASIHYQDCDVNLKCKSVVLLSQSLIMEERSVLTNEDALHIIADGDVHLAGTCRNHTQLSIHSRCGCLTVEESGVFHNCATASEEAQYAFLKDPFESLHLDDQNHILQFLPNKHFVRLGSFKNMQICGQLTGGNDLNIFDCSQEMHIVQSAQFTCGYVVFRSVQRILFNGNILNERSKCFFRANALLHMQRDGRIECQKADFKSNRIIIDGSSIQSEAISMEGTLAGDQVRIRKHEKWNNPLIEVNTLIVEGTLDTGQDDAIFNVNELVVAMTGRIVGPNIIFQRYTKEEEKKAKAVIRNNGYIGSGGKITTNDLNWIIQENGYVRCKEMQGVCKKFQNVGVIEVSQGVNIQAENILFNEASHLKMNGECEFEAPIIELFSPHLCKLDNKQKLSVKFCAKEYILHSQWHFKPQKNDFNCKFRYMH</sequence>
<gene>
    <name evidence="1" type="ORF">RFI_17748</name>
</gene>
<protein>
    <submittedName>
        <fullName evidence="1">Uncharacterized protein</fullName>
    </submittedName>
</protein>
<name>X6N2E4_RETFI</name>
<keyword evidence="2" id="KW-1185">Reference proteome</keyword>
<organism evidence="1 2">
    <name type="scientific">Reticulomyxa filosa</name>
    <dbReference type="NCBI Taxonomy" id="46433"/>
    <lineage>
        <taxon>Eukaryota</taxon>
        <taxon>Sar</taxon>
        <taxon>Rhizaria</taxon>
        <taxon>Retaria</taxon>
        <taxon>Foraminifera</taxon>
        <taxon>Monothalamids</taxon>
        <taxon>Reticulomyxidae</taxon>
        <taxon>Reticulomyxa</taxon>
    </lineage>
</organism>
<reference evidence="1 2" key="1">
    <citation type="journal article" date="2013" name="Curr. Biol.">
        <title>The Genome of the Foraminiferan Reticulomyxa filosa.</title>
        <authorList>
            <person name="Glockner G."/>
            <person name="Hulsmann N."/>
            <person name="Schleicher M."/>
            <person name="Noegel A.A."/>
            <person name="Eichinger L."/>
            <person name="Gallinger C."/>
            <person name="Pawlowski J."/>
            <person name="Sierra R."/>
            <person name="Euteneuer U."/>
            <person name="Pillet L."/>
            <person name="Moustafa A."/>
            <person name="Platzer M."/>
            <person name="Groth M."/>
            <person name="Szafranski K."/>
            <person name="Schliwa M."/>
        </authorList>
    </citation>
    <scope>NUCLEOTIDE SEQUENCE [LARGE SCALE GENOMIC DNA]</scope>
</reference>
<accession>X6N2E4</accession>
<evidence type="ECO:0000313" key="1">
    <source>
        <dbReference type="EMBL" id="ETO19482.1"/>
    </source>
</evidence>
<dbReference type="AlphaFoldDB" id="X6N2E4"/>
<proteinExistence type="predicted"/>
<dbReference type="Proteomes" id="UP000023152">
    <property type="component" value="Unassembled WGS sequence"/>
</dbReference>
<dbReference type="EMBL" id="ASPP01013631">
    <property type="protein sequence ID" value="ETO19482.1"/>
    <property type="molecule type" value="Genomic_DNA"/>
</dbReference>